<accession>A0ACC4BND8</accession>
<organism evidence="1 2">
    <name type="scientific">Populus alba</name>
    <name type="common">White poplar</name>
    <dbReference type="NCBI Taxonomy" id="43335"/>
    <lineage>
        <taxon>Eukaryota</taxon>
        <taxon>Viridiplantae</taxon>
        <taxon>Streptophyta</taxon>
        <taxon>Embryophyta</taxon>
        <taxon>Tracheophyta</taxon>
        <taxon>Spermatophyta</taxon>
        <taxon>Magnoliopsida</taxon>
        <taxon>eudicotyledons</taxon>
        <taxon>Gunneridae</taxon>
        <taxon>Pentapetalae</taxon>
        <taxon>rosids</taxon>
        <taxon>fabids</taxon>
        <taxon>Malpighiales</taxon>
        <taxon>Salicaceae</taxon>
        <taxon>Saliceae</taxon>
        <taxon>Populus</taxon>
    </lineage>
</organism>
<name>A0ACC4BND8_POPAL</name>
<gene>
    <name evidence="1" type="ORF">D5086_017950</name>
</gene>
<reference evidence="1 2" key="1">
    <citation type="journal article" date="2024" name="Plant Biotechnol. J.">
        <title>Genome and CRISPR/Cas9 system of a widespread forest tree (Populus alba) in the world.</title>
        <authorList>
            <person name="Liu Y.J."/>
            <person name="Jiang P.F."/>
            <person name="Han X.M."/>
            <person name="Li X.Y."/>
            <person name="Wang H.M."/>
            <person name="Wang Y.J."/>
            <person name="Wang X.X."/>
            <person name="Zeng Q.Y."/>
        </authorList>
    </citation>
    <scope>NUCLEOTIDE SEQUENCE [LARGE SCALE GENOMIC DNA]</scope>
    <source>
        <strain evidence="2">cv. PAL-ZL1</strain>
    </source>
</reference>
<comment type="caution">
    <text evidence="1">The sequence shown here is derived from an EMBL/GenBank/DDBJ whole genome shotgun (WGS) entry which is preliminary data.</text>
</comment>
<proteinExistence type="predicted"/>
<evidence type="ECO:0000313" key="2">
    <source>
        <dbReference type="Proteomes" id="UP000309997"/>
    </source>
</evidence>
<dbReference type="Proteomes" id="UP000309997">
    <property type="component" value="Unassembled WGS sequence"/>
</dbReference>
<dbReference type="EMBL" id="RCHU02000009">
    <property type="protein sequence ID" value="KAL3580115.1"/>
    <property type="molecule type" value="Genomic_DNA"/>
</dbReference>
<evidence type="ECO:0000313" key="1">
    <source>
        <dbReference type="EMBL" id="KAL3580115.1"/>
    </source>
</evidence>
<protein>
    <submittedName>
        <fullName evidence="1">Uncharacterized protein</fullName>
    </submittedName>
</protein>
<keyword evidence="2" id="KW-1185">Reference proteome</keyword>
<sequence length="93" mass="9420">MEVDSGAVSCLVGSVGGCRVDEMRLVSSAGLVLLGGAGLVLLGNRGRGGGVGWIAAARGSCYGRVLLLSVAMSVEKKGVDYIYMGDGSRERGL</sequence>